<dbReference type="OrthoDB" id="1733332at2759"/>
<dbReference type="InterPro" id="IPR056729">
    <property type="entry name" value="GMPPB_C"/>
</dbReference>
<dbReference type="InterPro" id="IPR029044">
    <property type="entry name" value="Nucleotide-diphossugar_trans"/>
</dbReference>
<dbReference type="SUPFAM" id="SSF53448">
    <property type="entry name" value="Nucleotide-diphospho-sugar transferases"/>
    <property type="match status" value="1"/>
</dbReference>
<dbReference type="FunFam" id="2.160.10.10:FF:000018">
    <property type="entry name" value="Mannose-1-phosphate guanyltransferase beta"/>
    <property type="match status" value="1"/>
</dbReference>
<dbReference type="InterPro" id="IPR050486">
    <property type="entry name" value="Mannose-1P_guanyltransferase"/>
</dbReference>
<dbReference type="GO" id="GO:0009298">
    <property type="term" value="P:GDP-mannose biosynthetic process"/>
    <property type="evidence" value="ECO:0007669"/>
    <property type="project" value="UniProtKB-UniPathway"/>
</dbReference>
<keyword evidence="13" id="KW-1185">Reference proteome</keyword>
<dbReference type="Pfam" id="PF00483">
    <property type="entry name" value="NTP_transferase"/>
    <property type="match status" value="1"/>
</dbReference>
<gene>
    <name evidence="12" type="primary">106094673</name>
</gene>
<feature type="domain" description="Nucleotidyl transferase" evidence="10">
    <location>
        <begin position="14"/>
        <end position="242"/>
    </location>
</feature>
<dbReference type="Gene3D" id="3.90.550.10">
    <property type="entry name" value="Spore Coat Polysaccharide Biosynthesis Protein SpsA, Chain A"/>
    <property type="match status" value="1"/>
</dbReference>
<evidence type="ECO:0000256" key="5">
    <source>
        <dbReference type="ARBA" id="ARBA00022679"/>
    </source>
</evidence>
<dbReference type="UniPathway" id="UPA00126">
    <property type="reaction ID" value="UER00930"/>
</dbReference>
<comment type="cofactor">
    <cofactor evidence="1">
        <name>Mg(2+)</name>
        <dbReference type="ChEBI" id="CHEBI:18420"/>
    </cofactor>
</comment>
<evidence type="ECO:0000256" key="9">
    <source>
        <dbReference type="ARBA" id="ARBA00023134"/>
    </source>
</evidence>
<proteinExistence type="inferred from homology"/>
<evidence type="ECO:0000313" key="13">
    <source>
        <dbReference type="Proteomes" id="UP000095300"/>
    </source>
</evidence>
<evidence type="ECO:0000256" key="6">
    <source>
        <dbReference type="ARBA" id="ARBA00022695"/>
    </source>
</evidence>
<feature type="domain" description="Mannose-1-phosphate guanyltransferase C-terminal" evidence="11">
    <location>
        <begin position="260"/>
        <end position="369"/>
    </location>
</feature>
<protein>
    <recommendedName>
        <fullName evidence="4">mannose-1-phosphate guanylyltransferase</fullName>
        <ecNumber evidence="4">2.7.7.13</ecNumber>
    </recommendedName>
</protein>
<evidence type="ECO:0000256" key="3">
    <source>
        <dbReference type="ARBA" id="ARBA00007274"/>
    </source>
</evidence>
<dbReference type="InterPro" id="IPR045233">
    <property type="entry name" value="GMPPB_N"/>
</dbReference>
<dbReference type="FunFam" id="3.90.550.10:FF:000013">
    <property type="entry name" value="mannose-1-phosphate guanyltransferase beta"/>
    <property type="match status" value="1"/>
</dbReference>
<keyword evidence="9" id="KW-0342">GTP-binding</keyword>
<dbReference type="GO" id="GO:0005525">
    <property type="term" value="F:GTP binding"/>
    <property type="evidence" value="ECO:0007669"/>
    <property type="project" value="UniProtKB-KW"/>
</dbReference>
<evidence type="ECO:0000256" key="7">
    <source>
        <dbReference type="ARBA" id="ARBA00022741"/>
    </source>
</evidence>
<evidence type="ECO:0000313" key="12">
    <source>
        <dbReference type="EnsemblMetazoa" id="SCAU014629-PB"/>
    </source>
</evidence>
<evidence type="ECO:0000256" key="2">
    <source>
        <dbReference type="ARBA" id="ARBA00004823"/>
    </source>
</evidence>
<dbReference type="InterPro" id="IPR005835">
    <property type="entry name" value="NTP_transferase_dom"/>
</dbReference>
<dbReference type="InterPro" id="IPR018357">
    <property type="entry name" value="Hexapep_transf_CS"/>
</dbReference>
<dbReference type="Proteomes" id="UP000095300">
    <property type="component" value="Unassembled WGS sequence"/>
</dbReference>
<keyword evidence="5" id="KW-0808">Transferase</keyword>
<dbReference type="VEuPathDB" id="VectorBase:SCAU014629"/>
<reference evidence="12" key="1">
    <citation type="submission" date="2020-05" db="UniProtKB">
        <authorList>
            <consortium name="EnsemblMetazoa"/>
        </authorList>
    </citation>
    <scope>IDENTIFICATION</scope>
    <source>
        <strain evidence="12">USDA</strain>
    </source>
</reference>
<dbReference type="Gene3D" id="2.160.10.10">
    <property type="entry name" value="Hexapeptide repeat proteins"/>
    <property type="match status" value="1"/>
</dbReference>
<dbReference type="GO" id="GO:0004475">
    <property type="term" value="F:mannose-1-phosphate guanylyltransferase (GTP) activity"/>
    <property type="evidence" value="ECO:0007669"/>
    <property type="project" value="UniProtKB-EC"/>
</dbReference>
<dbReference type="Pfam" id="PF25087">
    <property type="entry name" value="GMPPB_C"/>
    <property type="match status" value="1"/>
</dbReference>
<evidence type="ECO:0000259" key="10">
    <source>
        <dbReference type="Pfam" id="PF00483"/>
    </source>
</evidence>
<evidence type="ECO:0000256" key="4">
    <source>
        <dbReference type="ARBA" id="ARBA00012387"/>
    </source>
</evidence>
<keyword evidence="6" id="KW-0548">Nucleotidyltransferase</keyword>
<evidence type="ECO:0000259" key="11">
    <source>
        <dbReference type="Pfam" id="PF25087"/>
    </source>
</evidence>
<comment type="pathway">
    <text evidence="2">Nucleotide-sugar biosynthesis; GDP-alpha-D-mannose biosynthesis; GDP-alpha-D-mannose from alpha-D-mannose 1-phosphate (GTP route): step 1/1.</text>
</comment>
<dbReference type="PROSITE" id="PS00101">
    <property type="entry name" value="HEXAPEP_TRANSFERASES"/>
    <property type="match status" value="1"/>
</dbReference>
<dbReference type="PANTHER" id="PTHR22572">
    <property type="entry name" value="SUGAR-1-PHOSPHATE GUANYL TRANSFERASE"/>
    <property type="match status" value="1"/>
</dbReference>
<name>A0A1I8Q7K2_STOCA</name>
<dbReference type="EC" id="2.7.7.13" evidence="4"/>
<evidence type="ECO:0000256" key="1">
    <source>
        <dbReference type="ARBA" id="ARBA00001946"/>
    </source>
</evidence>
<evidence type="ECO:0000256" key="8">
    <source>
        <dbReference type="ARBA" id="ARBA00022842"/>
    </source>
</evidence>
<keyword evidence="8" id="KW-0460">Magnesium</keyword>
<comment type="similarity">
    <text evidence="3">Belongs to the transferase hexapeptide repeat family.</text>
</comment>
<dbReference type="STRING" id="35570.A0A1I8Q7K2"/>
<sequence>MCGSSPQITKGTRALILVGGYGTRLRPLTLSTPKPLVEFANKPILLHQLEALVSAGCTQVILAVSYRAEQMEKELKLEAEKLGVELIFSHETEPLGTAGPLALAKHILNASTEPFYVLNSDVICDFPFKQLEQFHRNHGKEGTIVVTKVEEPSKYGVVLYDEEGCIKSFIEKPQEFISNKINAGIYIFNPSILDRIEVKPTSIEKEVFPVMADQQELYAMELPGFWMDIGQPKDFLTGMCLYLTSLRQKQPTKLYTGPGVVGNVLVDPTAKIGQGCRIGPNVTIGPDAVIEDGVCIKRSTILKGAMVKSHSWLDSCIVGWSSIVGRWVRLEGTTVLGEDVIVKDEIYINGGQVLPHKSIAASVPEPQIIIVLSTEAAALADEESISGSGTYQASQWQSRWLPLHKYHLSVNYTNALEPKLRQWR</sequence>
<dbReference type="CDD" id="cd06425">
    <property type="entry name" value="M1P_guanylylT_B_like_N"/>
    <property type="match status" value="1"/>
</dbReference>
<accession>A0A1I8Q7K2</accession>
<dbReference type="AlphaFoldDB" id="A0A1I8Q7K2"/>
<organism evidence="12 13">
    <name type="scientific">Stomoxys calcitrans</name>
    <name type="common">Stable fly</name>
    <name type="synonym">Conops calcitrans</name>
    <dbReference type="NCBI Taxonomy" id="35570"/>
    <lineage>
        <taxon>Eukaryota</taxon>
        <taxon>Metazoa</taxon>
        <taxon>Ecdysozoa</taxon>
        <taxon>Arthropoda</taxon>
        <taxon>Hexapoda</taxon>
        <taxon>Insecta</taxon>
        <taxon>Pterygota</taxon>
        <taxon>Neoptera</taxon>
        <taxon>Endopterygota</taxon>
        <taxon>Diptera</taxon>
        <taxon>Brachycera</taxon>
        <taxon>Muscomorpha</taxon>
        <taxon>Muscoidea</taxon>
        <taxon>Muscidae</taxon>
        <taxon>Stomoxys</taxon>
    </lineage>
</organism>
<keyword evidence="7" id="KW-0547">Nucleotide-binding</keyword>
<dbReference type="EnsemblMetazoa" id="SCAU014629-RB">
    <property type="protein sequence ID" value="SCAU014629-PB"/>
    <property type="gene ID" value="SCAU014629"/>
</dbReference>
<dbReference type="KEGG" id="scac:106094673"/>